<dbReference type="InterPro" id="IPR035979">
    <property type="entry name" value="RBD_domain_sf"/>
</dbReference>
<organism evidence="1 2">
    <name type="scientific">Ciona savignyi</name>
    <name type="common">Pacific transparent sea squirt</name>
    <dbReference type="NCBI Taxonomy" id="51511"/>
    <lineage>
        <taxon>Eukaryota</taxon>
        <taxon>Metazoa</taxon>
        <taxon>Chordata</taxon>
        <taxon>Tunicata</taxon>
        <taxon>Ascidiacea</taxon>
        <taxon>Phlebobranchia</taxon>
        <taxon>Cionidae</taxon>
        <taxon>Ciona</taxon>
    </lineage>
</organism>
<dbReference type="Gene3D" id="3.30.70.330">
    <property type="match status" value="1"/>
</dbReference>
<keyword evidence="2" id="KW-1185">Reference proteome</keyword>
<dbReference type="HOGENOM" id="CLU_1288526_0_0_1"/>
<dbReference type="AlphaFoldDB" id="H2YJ52"/>
<reference evidence="1" key="2">
    <citation type="submission" date="2025-08" db="UniProtKB">
        <authorList>
            <consortium name="Ensembl"/>
        </authorList>
    </citation>
    <scope>IDENTIFICATION</scope>
</reference>
<dbReference type="Proteomes" id="UP000007875">
    <property type="component" value="Unassembled WGS sequence"/>
</dbReference>
<dbReference type="OMA" id="PPMHRGD"/>
<dbReference type="InterPro" id="IPR012677">
    <property type="entry name" value="Nucleotide-bd_a/b_plait_sf"/>
</dbReference>
<reference evidence="2" key="1">
    <citation type="submission" date="2003-08" db="EMBL/GenBank/DDBJ databases">
        <authorList>
            <person name="Birren B."/>
            <person name="Nusbaum C."/>
            <person name="Abebe A."/>
            <person name="Abouelleil A."/>
            <person name="Adekoya E."/>
            <person name="Ait-zahra M."/>
            <person name="Allen N."/>
            <person name="Allen T."/>
            <person name="An P."/>
            <person name="Anderson M."/>
            <person name="Anderson S."/>
            <person name="Arachchi H."/>
            <person name="Armbruster J."/>
            <person name="Bachantsang P."/>
            <person name="Baldwin J."/>
            <person name="Barry A."/>
            <person name="Bayul T."/>
            <person name="Blitshsteyn B."/>
            <person name="Bloom T."/>
            <person name="Blye J."/>
            <person name="Boguslavskiy L."/>
            <person name="Borowsky M."/>
            <person name="Boukhgalter B."/>
            <person name="Brunache A."/>
            <person name="Butler J."/>
            <person name="Calixte N."/>
            <person name="Calvo S."/>
            <person name="Camarata J."/>
            <person name="Campo K."/>
            <person name="Chang J."/>
            <person name="Cheshatsang Y."/>
            <person name="Citroen M."/>
            <person name="Collymore A."/>
            <person name="Considine T."/>
            <person name="Cook A."/>
            <person name="Cooke P."/>
            <person name="Corum B."/>
            <person name="Cuomo C."/>
            <person name="David R."/>
            <person name="Dawoe T."/>
            <person name="Degray S."/>
            <person name="Dodge S."/>
            <person name="Dooley K."/>
            <person name="Dorje P."/>
            <person name="Dorjee K."/>
            <person name="Dorris L."/>
            <person name="Duffey N."/>
            <person name="Dupes A."/>
            <person name="Elkins T."/>
            <person name="Engels R."/>
            <person name="Erickson J."/>
            <person name="Farina A."/>
            <person name="Faro S."/>
            <person name="Ferreira P."/>
            <person name="Fischer H."/>
            <person name="Fitzgerald M."/>
            <person name="Foley K."/>
            <person name="Gage D."/>
            <person name="Galagan J."/>
            <person name="Gearin G."/>
            <person name="Gnerre S."/>
            <person name="Gnirke A."/>
            <person name="Goyette A."/>
            <person name="Graham J."/>
            <person name="Grandbois E."/>
            <person name="Gyaltsen K."/>
            <person name="Hafez N."/>
            <person name="Hagopian D."/>
            <person name="Hagos B."/>
            <person name="Hall J."/>
            <person name="Hatcher B."/>
            <person name="Heller A."/>
            <person name="Higgins H."/>
            <person name="Honan T."/>
            <person name="Horn A."/>
            <person name="Houde N."/>
            <person name="Hughes L."/>
            <person name="Hulme W."/>
            <person name="Husby E."/>
            <person name="Iliev I."/>
            <person name="Jaffe D."/>
            <person name="Jones C."/>
            <person name="Kamal M."/>
            <person name="Kamat A."/>
            <person name="Kamvysselis M."/>
            <person name="Karlsson E."/>
            <person name="Kells C."/>
            <person name="Kieu A."/>
            <person name="Kisner P."/>
            <person name="Kodira C."/>
            <person name="Kulbokas E."/>
            <person name="Labutti K."/>
            <person name="Lama D."/>
            <person name="Landers T."/>
            <person name="Leger J."/>
            <person name="Levine S."/>
            <person name="Lewis D."/>
            <person name="Lewis T."/>
            <person name="Lindblad-toh K."/>
            <person name="Liu X."/>
            <person name="Lokyitsang T."/>
            <person name="Lokyitsang Y."/>
            <person name="Lucien O."/>
            <person name="Lui A."/>
            <person name="Ma L.J."/>
            <person name="Mabbitt R."/>
            <person name="Macdonald J."/>
            <person name="Maclean C."/>
            <person name="Major J."/>
            <person name="Manning J."/>
            <person name="Marabella R."/>
            <person name="Maru K."/>
            <person name="Matthews C."/>
            <person name="Mauceli E."/>
            <person name="Mccarthy M."/>
            <person name="Mcdonough S."/>
            <person name="Mcghee T."/>
            <person name="Meldrim J."/>
            <person name="Meneus L."/>
            <person name="Mesirov J."/>
            <person name="Mihalev A."/>
            <person name="Mihova T."/>
            <person name="Mikkelsen T."/>
            <person name="Mlenga V."/>
            <person name="Moru K."/>
            <person name="Mozes J."/>
            <person name="Mulrain L."/>
            <person name="Munson G."/>
            <person name="Naylor J."/>
            <person name="Newes C."/>
            <person name="Nguyen C."/>
            <person name="Nguyen N."/>
            <person name="Nguyen T."/>
            <person name="Nicol R."/>
            <person name="Nielsen C."/>
            <person name="Nizzari M."/>
            <person name="Norbu C."/>
            <person name="Norbu N."/>
            <person name="O'donnell P."/>
            <person name="Okoawo O."/>
            <person name="O'leary S."/>
            <person name="Omotosho B."/>
            <person name="O'neill K."/>
            <person name="Osman S."/>
            <person name="Parker S."/>
            <person name="Perrin D."/>
            <person name="Phunkhang P."/>
            <person name="Piqani B."/>
            <person name="Purcell S."/>
            <person name="Rachupka T."/>
            <person name="Ramasamy U."/>
            <person name="Rameau R."/>
            <person name="Ray V."/>
            <person name="Raymond C."/>
            <person name="Retta R."/>
            <person name="Richardson S."/>
            <person name="Rise C."/>
            <person name="Rodriguez J."/>
            <person name="Rogers J."/>
            <person name="Rogov P."/>
            <person name="Rutman M."/>
            <person name="Schupbach R."/>
            <person name="Seaman C."/>
            <person name="Settipalli S."/>
            <person name="Sharpe T."/>
            <person name="Sheridan J."/>
            <person name="Sherpa N."/>
            <person name="Shi J."/>
            <person name="Smirnov S."/>
            <person name="Smith C."/>
            <person name="Sougnez C."/>
            <person name="Spencer B."/>
            <person name="Stalker J."/>
            <person name="Stange-thomann N."/>
            <person name="Stavropoulos S."/>
            <person name="Stetson K."/>
            <person name="Stone C."/>
            <person name="Stone S."/>
            <person name="Stubbs M."/>
            <person name="Talamas J."/>
            <person name="Tchuinga P."/>
            <person name="Tenzing P."/>
            <person name="Tesfaye S."/>
            <person name="Theodore J."/>
            <person name="Thoulutsang Y."/>
            <person name="Topham K."/>
            <person name="Towey S."/>
            <person name="Tsamla T."/>
            <person name="Tsomo N."/>
            <person name="Vallee D."/>
            <person name="Vassiliev H."/>
            <person name="Venkataraman V."/>
            <person name="Vinson J."/>
            <person name="Vo A."/>
            <person name="Wade C."/>
            <person name="Wang S."/>
            <person name="Wangchuk T."/>
            <person name="Wangdi T."/>
            <person name="Whittaker C."/>
            <person name="Wilkinson J."/>
            <person name="Wu Y."/>
            <person name="Wyman D."/>
            <person name="Yadav S."/>
            <person name="Yang S."/>
            <person name="Yang X."/>
            <person name="Yeager S."/>
            <person name="Yee E."/>
            <person name="Young G."/>
            <person name="Zainoun J."/>
            <person name="Zembeck L."/>
            <person name="Zimmer A."/>
            <person name="Zody M."/>
            <person name="Lander E."/>
        </authorList>
    </citation>
    <scope>NUCLEOTIDE SEQUENCE [LARGE SCALE GENOMIC DNA]</scope>
</reference>
<proteinExistence type="predicted"/>
<sequence>MGRDNMARDAIKALNNTEFNGNKLGVEMARSHRNTEMQYGPPMHRGDFRGRGRRGAYMGPPPRMGMFPPRFRKPFMDDPFMEPPMHRMGRGGLRHRMLGVPSLHERSAALDSMYDRELLSRAAYRHDPLLGAGGSLLLREREALARRLESEALADTYASLSGAGSQYDFTSDQLADLAEPELSLGRYGGSSSYLSQSRLDDSDRYSALDRYGAF</sequence>
<protein>
    <recommendedName>
        <fullName evidence="3">RRM domain-containing protein</fullName>
    </recommendedName>
</protein>
<dbReference type="SUPFAM" id="SSF54928">
    <property type="entry name" value="RNA-binding domain, RBD"/>
    <property type="match status" value="1"/>
</dbReference>
<reference evidence="1" key="3">
    <citation type="submission" date="2025-09" db="UniProtKB">
        <authorList>
            <consortium name="Ensembl"/>
        </authorList>
    </citation>
    <scope>IDENTIFICATION</scope>
</reference>
<accession>H2YJ52</accession>
<dbReference type="Ensembl" id="ENSCSAVT00000005422.1">
    <property type="protein sequence ID" value="ENSCSAVP00000005351.1"/>
    <property type="gene ID" value="ENSCSAVG00000003197.1"/>
</dbReference>
<dbReference type="GO" id="GO:0003676">
    <property type="term" value="F:nucleic acid binding"/>
    <property type="evidence" value="ECO:0007669"/>
    <property type="project" value="InterPro"/>
</dbReference>
<evidence type="ECO:0000313" key="2">
    <source>
        <dbReference type="Proteomes" id="UP000007875"/>
    </source>
</evidence>
<dbReference type="FunCoup" id="H2YJ52">
    <property type="interactions" value="7"/>
</dbReference>
<name>H2YJ52_CIOSA</name>
<dbReference type="InParanoid" id="H2YJ52"/>
<evidence type="ECO:0000313" key="1">
    <source>
        <dbReference type="Ensembl" id="ENSCSAVP00000005351.1"/>
    </source>
</evidence>
<evidence type="ECO:0008006" key="3">
    <source>
        <dbReference type="Google" id="ProtNLM"/>
    </source>
</evidence>